<feature type="transmembrane region" description="Helical" evidence="8">
    <location>
        <begin position="118"/>
        <end position="137"/>
    </location>
</feature>
<dbReference type="RefSeq" id="XP_033353813.1">
    <property type="nucleotide sequence ID" value="XM_033497922.1"/>
</dbReference>
<feature type="compositionally biased region" description="Basic and acidic residues" evidence="7">
    <location>
        <begin position="480"/>
        <end position="493"/>
    </location>
</feature>
<evidence type="ECO:0000256" key="2">
    <source>
        <dbReference type="ARBA" id="ARBA00022448"/>
    </source>
</evidence>
<evidence type="ECO:0000256" key="1">
    <source>
        <dbReference type="ARBA" id="ARBA00004141"/>
    </source>
</evidence>
<evidence type="ECO:0000313" key="12">
    <source>
        <dbReference type="RefSeq" id="XP_033353813.1"/>
    </source>
</evidence>
<feature type="transmembrane region" description="Helical" evidence="8">
    <location>
        <begin position="405"/>
        <end position="427"/>
    </location>
</feature>
<name>A0A6J3KKV7_9HYME</name>
<dbReference type="InterPro" id="IPR036259">
    <property type="entry name" value="MFS_trans_sf"/>
</dbReference>
<dbReference type="Pfam" id="PF07690">
    <property type="entry name" value="MFS_1"/>
    <property type="match status" value="1"/>
</dbReference>
<sequence>MGLFRKVNDRIPRRAILGAMMFLACMFSYMIRTNLSITIVAMVNATSKSGASGPACSAPIVTNSSNSTYKPTILPDYGERFEWNQHIQGLLLSGYFYGVIPASVPAGLLAERYGGSKVVAFATLIPAVLNLLMPWASGIHYGLVFALRFLMGFFGAAVYPALHAMIARWVPPSEKGIFVWTMQGGPFGTVVTFTLCGQIISAFGWKAAYYVTSVLILIFYALWVLLIYDTPDLHPNITESEKAHIKEQIGTSVSKQKVKLPVRAVATSVPFIVLLWAHFANMWGIYFIATNGPKYTLEVLGFNMKSGGSITGLPYIARLGAGVLFAAAGDYVRKKNILTLKWIRKIFMIFSHMGPAFALIIMTYVGCDAVTAIVMLIVALTFNGAACQTSLQNHQDLAPNFAGSLYGIMNTFGSFAGFIIPPVIGVLTNERNGVEEWRVMFWISSAVFTSATVLFWLFGSAEIQPWNDLSQQKVQTIPDEETRMTEIPTKESRVEEEEEDNEYKASL</sequence>
<evidence type="ECO:0000256" key="6">
    <source>
        <dbReference type="ARBA" id="ARBA00023136"/>
    </source>
</evidence>
<dbReference type="PROSITE" id="PS51257">
    <property type="entry name" value="PROKAR_LIPOPROTEIN"/>
    <property type="match status" value="1"/>
</dbReference>
<feature type="transmembrane region" description="Helical" evidence="8">
    <location>
        <begin position="177"/>
        <end position="201"/>
    </location>
</feature>
<keyword evidence="3 8" id="KW-0812">Transmembrane</keyword>
<protein>
    <submittedName>
        <fullName evidence="11 12">Sialin-like</fullName>
    </submittedName>
</protein>
<reference evidence="11 12" key="1">
    <citation type="submission" date="2025-04" db="UniProtKB">
        <authorList>
            <consortium name="RefSeq"/>
        </authorList>
    </citation>
    <scope>IDENTIFICATION</scope>
    <source>
        <tissue evidence="11 12">Muscle</tissue>
    </source>
</reference>
<dbReference type="Gene3D" id="1.20.1250.20">
    <property type="entry name" value="MFS general substrate transporter like domains"/>
    <property type="match status" value="2"/>
</dbReference>
<dbReference type="FunFam" id="1.20.1250.20:FF:000003">
    <property type="entry name" value="Solute carrier family 17 member 3"/>
    <property type="match status" value="1"/>
</dbReference>
<feature type="transmembrane region" description="Helical" evidence="8">
    <location>
        <begin position="439"/>
        <end position="459"/>
    </location>
</feature>
<proteinExistence type="predicted"/>
<dbReference type="Proteomes" id="UP000504631">
    <property type="component" value="Unplaced"/>
</dbReference>
<feature type="transmembrane region" description="Helical" evidence="8">
    <location>
        <begin position="207"/>
        <end position="228"/>
    </location>
</feature>
<keyword evidence="2" id="KW-0813">Transport</keyword>
<feature type="transmembrane region" description="Helical" evidence="8">
    <location>
        <begin position="87"/>
        <end position="106"/>
    </location>
</feature>
<accession>A0A6J3KKV7</accession>
<dbReference type="InterPro" id="IPR050382">
    <property type="entry name" value="MFS_Na/Anion_cotransporter"/>
</dbReference>
<dbReference type="PROSITE" id="PS50850">
    <property type="entry name" value="MFS"/>
    <property type="match status" value="1"/>
</dbReference>
<evidence type="ECO:0000259" key="9">
    <source>
        <dbReference type="PROSITE" id="PS50850"/>
    </source>
</evidence>
<feature type="domain" description="Major facilitator superfamily (MFS) profile" evidence="9">
    <location>
        <begin position="20"/>
        <end position="463"/>
    </location>
</feature>
<evidence type="ECO:0000256" key="7">
    <source>
        <dbReference type="SAM" id="MobiDB-lite"/>
    </source>
</evidence>
<dbReference type="SUPFAM" id="SSF103473">
    <property type="entry name" value="MFS general substrate transporter"/>
    <property type="match status" value="1"/>
</dbReference>
<dbReference type="InterPro" id="IPR020846">
    <property type="entry name" value="MFS_dom"/>
</dbReference>
<organism evidence="10 12">
    <name type="scientific">Bombus vosnesenskii</name>
    <dbReference type="NCBI Taxonomy" id="207650"/>
    <lineage>
        <taxon>Eukaryota</taxon>
        <taxon>Metazoa</taxon>
        <taxon>Ecdysozoa</taxon>
        <taxon>Arthropoda</taxon>
        <taxon>Hexapoda</taxon>
        <taxon>Insecta</taxon>
        <taxon>Pterygota</taxon>
        <taxon>Neoptera</taxon>
        <taxon>Endopterygota</taxon>
        <taxon>Hymenoptera</taxon>
        <taxon>Apocrita</taxon>
        <taxon>Aculeata</taxon>
        <taxon>Apoidea</taxon>
        <taxon>Anthophila</taxon>
        <taxon>Apidae</taxon>
        <taxon>Bombus</taxon>
        <taxon>Pyrobombus</taxon>
    </lineage>
</organism>
<dbReference type="GeneID" id="117235666"/>
<dbReference type="InterPro" id="IPR011701">
    <property type="entry name" value="MFS"/>
</dbReference>
<feature type="transmembrane region" description="Helical" evidence="8">
    <location>
        <begin position="264"/>
        <end position="289"/>
    </location>
</feature>
<evidence type="ECO:0000256" key="4">
    <source>
        <dbReference type="ARBA" id="ARBA00022847"/>
    </source>
</evidence>
<keyword evidence="10" id="KW-1185">Reference proteome</keyword>
<feature type="region of interest" description="Disordered" evidence="7">
    <location>
        <begin position="477"/>
        <end position="507"/>
    </location>
</feature>
<feature type="transmembrane region" description="Helical" evidence="8">
    <location>
        <begin position="143"/>
        <end position="165"/>
    </location>
</feature>
<gene>
    <name evidence="11 12" type="primary">LOC117235666</name>
</gene>
<dbReference type="RefSeq" id="XP_033353812.1">
    <property type="nucleotide sequence ID" value="XM_033497921.1"/>
</dbReference>
<dbReference type="GO" id="GO:0006820">
    <property type="term" value="P:monoatomic anion transport"/>
    <property type="evidence" value="ECO:0007669"/>
    <property type="project" value="TreeGrafter"/>
</dbReference>
<comment type="subcellular location">
    <subcellularLocation>
        <location evidence="1">Membrane</location>
        <topology evidence="1">Multi-pass membrane protein</topology>
    </subcellularLocation>
</comment>
<dbReference type="PANTHER" id="PTHR11662">
    <property type="entry name" value="SOLUTE CARRIER FAMILY 17"/>
    <property type="match status" value="1"/>
</dbReference>
<dbReference type="AlphaFoldDB" id="A0A6J3KKV7"/>
<feature type="transmembrane region" description="Helical" evidence="8">
    <location>
        <begin position="309"/>
        <end position="332"/>
    </location>
</feature>
<dbReference type="GO" id="GO:0015293">
    <property type="term" value="F:symporter activity"/>
    <property type="evidence" value="ECO:0007669"/>
    <property type="project" value="UniProtKB-KW"/>
</dbReference>
<evidence type="ECO:0000256" key="5">
    <source>
        <dbReference type="ARBA" id="ARBA00022989"/>
    </source>
</evidence>
<evidence type="ECO:0000313" key="10">
    <source>
        <dbReference type="Proteomes" id="UP000504631"/>
    </source>
</evidence>
<evidence type="ECO:0000256" key="3">
    <source>
        <dbReference type="ARBA" id="ARBA00022692"/>
    </source>
</evidence>
<keyword evidence="4" id="KW-0769">Symport</keyword>
<evidence type="ECO:0000256" key="8">
    <source>
        <dbReference type="SAM" id="Phobius"/>
    </source>
</evidence>
<keyword evidence="6 8" id="KW-0472">Membrane</keyword>
<feature type="transmembrane region" description="Helical" evidence="8">
    <location>
        <begin position="353"/>
        <end position="385"/>
    </location>
</feature>
<dbReference type="PANTHER" id="PTHR11662:SF336">
    <property type="entry name" value="LP19554P"/>
    <property type="match status" value="1"/>
</dbReference>
<keyword evidence="5 8" id="KW-1133">Transmembrane helix</keyword>
<dbReference type="GO" id="GO:0016020">
    <property type="term" value="C:membrane"/>
    <property type="evidence" value="ECO:0007669"/>
    <property type="project" value="UniProtKB-SubCell"/>
</dbReference>
<evidence type="ECO:0000313" key="11">
    <source>
        <dbReference type="RefSeq" id="XP_033353812.1"/>
    </source>
</evidence>
<dbReference type="KEGG" id="bvk:117235666"/>